<evidence type="ECO:0000259" key="5">
    <source>
        <dbReference type="PROSITE" id="PS50122"/>
    </source>
</evidence>
<keyword evidence="7" id="KW-1185">Reference proteome</keyword>
<feature type="active site" evidence="4">
    <location>
        <position position="37"/>
    </location>
</feature>
<dbReference type="Proteomes" id="UP000245926">
    <property type="component" value="Chromosome"/>
</dbReference>
<dbReference type="GO" id="GO:0005737">
    <property type="term" value="C:cytoplasm"/>
    <property type="evidence" value="ECO:0007669"/>
    <property type="project" value="InterPro"/>
</dbReference>
<dbReference type="SUPFAM" id="SSF52738">
    <property type="entry name" value="Methylesterase CheB, C-terminal domain"/>
    <property type="match status" value="1"/>
</dbReference>
<protein>
    <recommendedName>
        <fullName evidence="2">protein-glutamate methylesterase</fullName>
        <ecNumber evidence="2">3.1.1.61</ecNumber>
    </recommendedName>
</protein>
<evidence type="ECO:0000256" key="4">
    <source>
        <dbReference type="PROSITE-ProRule" id="PRU00050"/>
    </source>
</evidence>
<dbReference type="KEGG" id="mets:DK389_14070"/>
<dbReference type="CDD" id="cd16433">
    <property type="entry name" value="CheB"/>
    <property type="match status" value="1"/>
</dbReference>
<evidence type="ECO:0000256" key="3">
    <source>
        <dbReference type="ARBA" id="ARBA00048267"/>
    </source>
</evidence>
<reference evidence="7" key="1">
    <citation type="submission" date="2018-05" db="EMBL/GenBank/DDBJ databases">
        <title>Complete Genome Sequence of Methylobacterium sp. 17SD2-17.</title>
        <authorList>
            <person name="Srinivasan S."/>
        </authorList>
    </citation>
    <scope>NUCLEOTIDE SEQUENCE [LARGE SCALE GENOMIC DNA]</scope>
    <source>
        <strain evidence="7">17SD2-17</strain>
    </source>
</reference>
<feature type="active site" evidence="4">
    <location>
        <position position="128"/>
    </location>
</feature>
<evidence type="ECO:0000313" key="7">
    <source>
        <dbReference type="Proteomes" id="UP000245926"/>
    </source>
</evidence>
<dbReference type="RefSeq" id="WP_109890451.1">
    <property type="nucleotide sequence ID" value="NZ_CP029550.1"/>
</dbReference>
<proteinExistence type="predicted"/>
<dbReference type="GO" id="GO:0000156">
    <property type="term" value="F:phosphorelay response regulator activity"/>
    <property type="evidence" value="ECO:0007669"/>
    <property type="project" value="InterPro"/>
</dbReference>
<accession>A0A2U8W5V1</accession>
<feature type="domain" description="CheB-type methylesterase" evidence="5">
    <location>
        <begin position="1"/>
        <end position="181"/>
    </location>
</feature>
<dbReference type="OrthoDB" id="9791760at2"/>
<dbReference type="PROSITE" id="PS50122">
    <property type="entry name" value="CHEB"/>
    <property type="match status" value="1"/>
</dbReference>
<dbReference type="GO" id="GO:0006935">
    <property type="term" value="P:chemotaxis"/>
    <property type="evidence" value="ECO:0007669"/>
    <property type="project" value="UniProtKB-UniRule"/>
</dbReference>
<dbReference type="PANTHER" id="PTHR42872">
    <property type="entry name" value="PROTEIN-GLUTAMATE METHYLESTERASE/PROTEIN-GLUTAMINE GLUTAMINASE"/>
    <property type="match status" value="1"/>
</dbReference>
<evidence type="ECO:0000256" key="1">
    <source>
        <dbReference type="ARBA" id="ARBA00022801"/>
    </source>
</evidence>
<dbReference type="Pfam" id="PF01339">
    <property type="entry name" value="CheB_methylest"/>
    <property type="match status" value="1"/>
</dbReference>
<evidence type="ECO:0000256" key="2">
    <source>
        <dbReference type="ARBA" id="ARBA00039140"/>
    </source>
</evidence>
<dbReference type="AlphaFoldDB" id="A0A2U8W5V1"/>
<dbReference type="PANTHER" id="PTHR42872:SF6">
    <property type="entry name" value="PROTEIN-GLUTAMATE METHYLESTERASE_PROTEIN-GLUTAMINE GLUTAMINASE"/>
    <property type="match status" value="1"/>
</dbReference>
<dbReference type="InterPro" id="IPR000673">
    <property type="entry name" value="Sig_transdc_resp-reg_Me-estase"/>
</dbReference>
<dbReference type="EC" id="3.1.1.61" evidence="2"/>
<evidence type="ECO:0000313" key="6">
    <source>
        <dbReference type="EMBL" id="AWN41437.1"/>
    </source>
</evidence>
<feature type="active site" evidence="4">
    <location>
        <position position="10"/>
    </location>
</feature>
<dbReference type="Gene3D" id="3.40.50.180">
    <property type="entry name" value="Methylesterase CheB, C-terminal domain"/>
    <property type="match status" value="1"/>
</dbReference>
<comment type="catalytic activity">
    <reaction evidence="3">
        <text>[protein]-L-glutamate 5-O-methyl ester + H2O = L-glutamyl-[protein] + methanol + H(+)</text>
        <dbReference type="Rhea" id="RHEA:23236"/>
        <dbReference type="Rhea" id="RHEA-COMP:10208"/>
        <dbReference type="Rhea" id="RHEA-COMP:10311"/>
        <dbReference type="ChEBI" id="CHEBI:15377"/>
        <dbReference type="ChEBI" id="CHEBI:15378"/>
        <dbReference type="ChEBI" id="CHEBI:17790"/>
        <dbReference type="ChEBI" id="CHEBI:29973"/>
        <dbReference type="ChEBI" id="CHEBI:82795"/>
        <dbReference type="EC" id="3.1.1.61"/>
    </reaction>
</comment>
<organism evidence="6 7">
    <name type="scientific">Methylobacterium durans</name>
    <dbReference type="NCBI Taxonomy" id="2202825"/>
    <lineage>
        <taxon>Bacteria</taxon>
        <taxon>Pseudomonadati</taxon>
        <taxon>Pseudomonadota</taxon>
        <taxon>Alphaproteobacteria</taxon>
        <taxon>Hyphomicrobiales</taxon>
        <taxon>Methylobacteriaceae</taxon>
        <taxon>Methylobacterium</taxon>
    </lineage>
</organism>
<sequence length="195" mass="20163">MSAIITLAASAGGLEPLQRIVAAVPIPCRASIFIVMHVGAHDSVLPLILQASTRLPVSHATHDSPIEPSRIYVAPPDRHMRLRDGRIHLDRGPKVHFARPAADPLFISAAEAYGTRVVGVVLSGGDGDGAEGLRIIKEHGGLSLVQHPVEASSPGMPLAAFGADDPDACLPVAQIAERVAALCAEDASLVPAPGA</sequence>
<keyword evidence="4" id="KW-0145">Chemotaxis</keyword>
<name>A0A2U8W5V1_9HYPH</name>
<keyword evidence="1 4" id="KW-0378">Hydrolase</keyword>
<gene>
    <name evidence="6" type="ORF">DK389_14070</name>
</gene>
<dbReference type="InterPro" id="IPR035909">
    <property type="entry name" value="CheB_C"/>
</dbReference>
<dbReference type="GO" id="GO:0008984">
    <property type="term" value="F:protein-glutamate methylesterase activity"/>
    <property type="evidence" value="ECO:0007669"/>
    <property type="project" value="UniProtKB-EC"/>
</dbReference>
<dbReference type="EMBL" id="CP029550">
    <property type="protein sequence ID" value="AWN41437.1"/>
    <property type="molecule type" value="Genomic_DNA"/>
</dbReference>